<evidence type="ECO:0000313" key="2">
    <source>
        <dbReference type="Proteomes" id="UP000287651"/>
    </source>
</evidence>
<dbReference type="AlphaFoldDB" id="A0A427AGV4"/>
<gene>
    <name evidence="1" type="ORF">B296_00009507</name>
</gene>
<reference evidence="1 2" key="1">
    <citation type="journal article" date="2014" name="Agronomy (Basel)">
        <title>A Draft Genome Sequence for Ensete ventricosum, the Drought-Tolerant Tree Against Hunger.</title>
        <authorList>
            <person name="Harrison J."/>
            <person name="Moore K.A."/>
            <person name="Paszkiewicz K."/>
            <person name="Jones T."/>
            <person name="Grant M."/>
            <person name="Ambacheew D."/>
            <person name="Muzemil S."/>
            <person name="Studholme D.J."/>
        </authorList>
    </citation>
    <scope>NUCLEOTIDE SEQUENCE [LARGE SCALE GENOMIC DNA]</scope>
</reference>
<protein>
    <submittedName>
        <fullName evidence="1">Uncharacterized protein</fullName>
    </submittedName>
</protein>
<organism evidence="1 2">
    <name type="scientific">Ensete ventricosum</name>
    <name type="common">Abyssinian banana</name>
    <name type="synonym">Musa ensete</name>
    <dbReference type="NCBI Taxonomy" id="4639"/>
    <lineage>
        <taxon>Eukaryota</taxon>
        <taxon>Viridiplantae</taxon>
        <taxon>Streptophyta</taxon>
        <taxon>Embryophyta</taxon>
        <taxon>Tracheophyta</taxon>
        <taxon>Spermatophyta</taxon>
        <taxon>Magnoliopsida</taxon>
        <taxon>Liliopsida</taxon>
        <taxon>Zingiberales</taxon>
        <taxon>Musaceae</taxon>
        <taxon>Ensete</taxon>
    </lineage>
</organism>
<comment type="caution">
    <text evidence="1">The sequence shown here is derived from an EMBL/GenBank/DDBJ whole genome shotgun (WGS) entry which is preliminary data.</text>
</comment>
<name>A0A427AGV4_ENSVE</name>
<accession>A0A427AGV4</accession>
<sequence>MHTRLTRVDTQACRIRALVNSVAIYIRAGWGGRDHSLWFESHLILSLAFQVAISAYPSEEIRSGMGWRRKRVKWRLRPRLGPIPFLAPIRSGCGMGEEEVETEATACADPLPSINCQHTWTYVRGKFVSTMTTADGPRLGSSSCRDGGYLIRPPTVDGLRFGSSSRNDGDYWIRCVLSSQS</sequence>
<dbReference type="Proteomes" id="UP000287651">
    <property type="component" value="Unassembled WGS sequence"/>
</dbReference>
<evidence type="ECO:0000313" key="1">
    <source>
        <dbReference type="EMBL" id="RRT75382.1"/>
    </source>
</evidence>
<dbReference type="EMBL" id="AMZH03002493">
    <property type="protein sequence ID" value="RRT75382.1"/>
    <property type="molecule type" value="Genomic_DNA"/>
</dbReference>
<proteinExistence type="predicted"/>